<evidence type="ECO:0000313" key="2">
    <source>
        <dbReference type="EMBL" id="NEM96516.1"/>
    </source>
</evidence>
<keyword evidence="1" id="KW-0472">Membrane</keyword>
<dbReference type="InterPro" id="IPR022134">
    <property type="entry name" value="DUF3667"/>
</dbReference>
<dbReference type="AlphaFoldDB" id="A0A6B3LQN0"/>
<proteinExistence type="predicted"/>
<dbReference type="Proteomes" id="UP000474777">
    <property type="component" value="Unassembled WGS sequence"/>
</dbReference>
<evidence type="ECO:0000313" key="3">
    <source>
        <dbReference type="Proteomes" id="UP000474777"/>
    </source>
</evidence>
<gene>
    <name evidence="2" type="ORF">GXP69_02305</name>
</gene>
<dbReference type="RefSeq" id="WP_163911855.1">
    <property type="nucleotide sequence ID" value="NZ_JAAGWD010000001.1"/>
</dbReference>
<keyword evidence="1" id="KW-1133">Transmembrane helix</keyword>
<keyword evidence="1" id="KW-0812">Transmembrane</keyword>
<sequence length="312" mass="36218">MAKKRRKFTQCPNCGYSFEDVNNYCPNCGQENHDLNVPVKHLIAEFFEGTIHFDTKIWRTLKLLILKPGLLTEKFNVGQRASYVPPFRLYVFISIVFFFLLALNHSIFNVRAPEINKLPAEERQRVKEGFQEVEKIAPGFIKTEATIDSVARDRDSTAYSAELNFGNDETGAFMETKAKQFLGGGEASRAKLLKNTSFMMFLLMPLFGYLLYLFYLKQRRNYVEHLMFSIHLHSFWFLVLILVMLINFVLPEAALLKWAFLLMMVYLYLAMLRVYKSSYLKTLFKLLPIMLLYLICLLIFFLGNVVVSAVLA</sequence>
<comment type="caution">
    <text evidence="2">The sequence shown here is derived from an EMBL/GenBank/DDBJ whole genome shotgun (WGS) entry which is preliminary data.</text>
</comment>
<name>A0A6B3LQN0_9BACT</name>
<organism evidence="2 3">
    <name type="scientific">Pontibacter burrus</name>
    <dbReference type="NCBI Taxonomy" id="2704466"/>
    <lineage>
        <taxon>Bacteria</taxon>
        <taxon>Pseudomonadati</taxon>
        <taxon>Bacteroidota</taxon>
        <taxon>Cytophagia</taxon>
        <taxon>Cytophagales</taxon>
        <taxon>Hymenobacteraceae</taxon>
        <taxon>Pontibacter</taxon>
    </lineage>
</organism>
<dbReference type="EMBL" id="JAAGWD010000001">
    <property type="protein sequence ID" value="NEM96516.1"/>
    <property type="molecule type" value="Genomic_DNA"/>
</dbReference>
<dbReference type="Pfam" id="PF12412">
    <property type="entry name" value="DUF3667"/>
    <property type="match status" value="1"/>
</dbReference>
<reference evidence="2 3" key="1">
    <citation type="submission" date="2020-02" db="EMBL/GenBank/DDBJ databases">
        <authorList>
            <person name="Kim M.K."/>
        </authorList>
    </citation>
    <scope>NUCLEOTIDE SEQUENCE [LARGE SCALE GENOMIC DNA]</scope>
    <source>
        <strain evidence="2 3">BT327</strain>
    </source>
</reference>
<protein>
    <submittedName>
        <fullName evidence="2">DUF3667 domain-containing protein</fullName>
    </submittedName>
</protein>
<feature type="transmembrane region" description="Helical" evidence="1">
    <location>
        <begin position="89"/>
        <end position="108"/>
    </location>
</feature>
<keyword evidence="3" id="KW-1185">Reference proteome</keyword>
<evidence type="ECO:0000256" key="1">
    <source>
        <dbReference type="SAM" id="Phobius"/>
    </source>
</evidence>
<feature type="transmembrane region" description="Helical" evidence="1">
    <location>
        <begin position="198"/>
        <end position="216"/>
    </location>
</feature>
<feature type="transmembrane region" description="Helical" evidence="1">
    <location>
        <begin position="255"/>
        <end position="275"/>
    </location>
</feature>
<feature type="transmembrane region" description="Helical" evidence="1">
    <location>
        <begin position="287"/>
        <end position="311"/>
    </location>
</feature>
<feature type="transmembrane region" description="Helical" evidence="1">
    <location>
        <begin position="228"/>
        <end position="249"/>
    </location>
</feature>
<accession>A0A6B3LQN0</accession>